<reference evidence="2" key="1">
    <citation type="journal article" date="2020" name="Stud. Mycol.">
        <title>101 Dothideomycetes genomes: a test case for predicting lifestyles and emergence of pathogens.</title>
        <authorList>
            <person name="Haridas S."/>
            <person name="Albert R."/>
            <person name="Binder M."/>
            <person name="Bloem J."/>
            <person name="Labutti K."/>
            <person name="Salamov A."/>
            <person name="Andreopoulos B."/>
            <person name="Baker S."/>
            <person name="Barry K."/>
            <person name="Bills G."/>
            <person name="Bluhm B."/>
            <person name="Cannon C."/>
            <person name="Castanera R."/>
            <person name="Culley D."/>
            <person name="Daum C."/>
            <person name="Ezra D."/>
            <person name="Gonzalez J."/>
            <person name="Henrissat B."/>
            <person name="Kuo A."/>
            <person name="Liang C."/>
            <person name="Lipzen A."/>
            <person name="Lutzoni F."/>
            <person name="Magnuson J."/>
            <person name="Mondo S."/>
            <person name="Nolan M."/>
            <person name="Ohm R."/>
            <person name="Pangilinan J."/>
            <person name="Park H.-J."/>
            <person name="Ramirez L."/>
            <person name="Alfaro M."/>
            <person name="Sun H."/>
            <person name="Tritt A."/>
            <person name="Yoshinaga Y."/>
            <person name="Zwiers L.-H."/>
            <person name="Turgeon B."/>
            <person name="Goodwin S."/>
            <person name="Spatafora J."/>
            <person name="Crous P."/>
            <person name="Grigoriev I."/>
        </authorList>
    </citation>
    <scope>NUCLEOTIDE SEQUENCE</scope>
    <source>
        <strain evidence="2">ATCC 36951</strain>
    </source>
</reference>
<evidence type="ECO:0000256" key="1">
    <source>
        <dbReference type="SAM" id="MobiDB-lite"/>
    </source>
</evidence>
<dbReference type="EMBL" id="ML993652">
    <property type="protein sequence ID" value="KAF2158669.1"/>
    <property type="molecule type" value="Genomic_DNA"/>
</dbReference>
<dbReference type="RefSeq" id="XP_033659558.1">
    <property type="nucleotide sequence ID" value="XM_033814766.1"/>
</dbReference>
<evidence type="ECO:0000313" key="2">
    <source>
        <dbReference type="EMBL" id="KAF2158669.1"/>
    </source>
</evidence>
<dbReference type="Proteomes" id="UP000799537">
    <property type="component" value="Unassembled WGS sequence"/>
</dbReference>
<proteinExistence type="predicted"/>
<name>A0A6A6BYS6_ZASCE</name>
<protein>
    <submittedName>
        <fullName evidence="2">Uncharacterized protein</fullName>
    </submittedName>
</protein>
<evidence type="ECO:0000313" key="3">
    <source>
        <dbReference type="Proteomes" id="UP000799537"/>
    </source>
</evidence>
<dbReference type="GeneID" id="54568038"/>
<accession>A0A6A6BYS6</accession>
<feature type="region of interest" description="Disordered" evidence="1">
    <location>
        <begin position="74"/>
        <end position="102"/>
    </location>
</feature>
<sequence length="128" mass="13978">MLTCPFVLSRPRPSLHSAHSCRRTPSSMYGRMFPRYEMPRRSLGRSKPVRPLASCCFAAAQGRRPAVKRLARWSRGGTTPGYGGRQRRQKKASKANDGEMGDGRVCQVIPLDGGDWGWATAVDAGTGG</sequence>
<organism evidence="2 3">
    <name type="scientific">Zasmidium cellare ATCC 36951</name>
    <dbReference type="NCBI Taxonomy" id="1080233"/>
    <lineage>
        <taxon>Eukaryota</taxon>
        <taxon>Fungi</taxon>
        <taxon>Dikarya</taxon>
        <taxon>Ascomycota</taxon>
        <taxon>Pezizomycotina</taxon>
        <taxon>Dothideomycetes</taxon>
        <taxon>Dothideomycetidae</taxon>
        <taxon>Mycosphaerellales</taxon>
        <taxon>Mycosphaerellaceae</taxon>
        <taxon>Zasmidium</taxon>
    </lineage>
</organism>
<keyword evidence="3" id="KW-1185">Reference proteome</keyword>
<gene>
    <name evidence="2" type="ORF">M409DRAFT_61452</name>
</gene>
<dbReference type="AlphaFoldDB" id="A0A6A6BYS6"/>